<dbReference type="AlphaFoldDB" id="A0A9X2FCR0"/>
<evidence type="ECO:0000256" key="3">
    <source>
        <dbReference type="ARBA" id="ARBA00011738"/>
    </source>
</evidence>
<evidence type="ECO:0000256" key="14">
    <source>
        <dbReference type="SAM" id="MobiDB-lite"/>
    </source>
</evidence>
<dbReference type="PANTHER" id="PTHR33238:SF11">
    <property type="entry name" value="TRANSCRIPTIONAL REGULATOR MNTR"/>
    <property type="match status" value="1"/>
</dbReference>
<dbReference type="EMBL" id="JAMXLR010000076">
    <property type="protein sequence ID" value="MCO6046560.1"/>
    <property type="molecule type" value="Genomic_DNA"/>
</dbReference>
<dbReference type="InterPro" id="IPR022687">
    <property type="entry name" value="HTH_DTXR"/>
</dbReference>
<evidence type="ECO:0000256" key="11">
    <source>
        <dbReference type="ARBA" id="ARBA00023211"/>
    </source>
</evidence>
<dbReference type="InterPro" id="IPR036390">
    <property type="entry name" value="WH_DNA-bd_sf"/>
</dbReference>
<keyword evidence="8" id="KW-0238">DNA-binding</keyword>
<keyword evidence="7" id="KW-0805">Transcription regulation</keyword>
<proteinExistence type="inferred from homology"/>
<keyword evidence="11" id="KW-0464">Manganese</keyword>
<dbReference type="Gene3D" id="1.10.60.10">
    <property type="entry name" value="Iron dependent repressor, metal binding and dimerisation domain"/>
    <property type="match status" value="1"/>
</dbReference>
<comment type="subcellular location">
    <subcellularLocation>
        <location evidence="1">Cytoplasm</location>
    </subcellularLocation>
</comment>
<keyword evidence="17" id="KW-1185">Reference proteome</keyword>
<dbReference type="GO" id="GO:0046983">
    <property type="term" value="F:protein dimerization activity"/>
    <property type="evidence" value="ECO:0007669"/>
    <property type="project" value="InterPro"/>
</dbReference>
<name>A0A9X2FCR0_9BACT</name>
<dbReference type="GO" id="GO:0046914">
    <property type="term" value="F:transition metal ion binding"/>
    <property type="evidence" value="ECO:0007669"/>
    <property type="project" value="InterPro"/>
</dbReference>
<evidence type="ECO:0000256" key="6">
    <source>
        <dbReference type="ARBA" id="ARBA00022491"/>
    </source>
</evidence>
<sequence length="139" mass="15685">MAPSEKRASNEFRRTRHDHATETAEDYVEAVAQIEDEAGECRGADLARLFAVSHVTVTKTIARLKDEGLVDTRPYGPITLTTRGRRLARDSQRRHDLVVEFLKTIGVSDETARIDAEGIEHHVSKETLKCFQKIVEGQR</sequence>
<evidence type="ECO:0000256" key="5">
    <source>
        <dbReference type="ARBA" id="ARBA00022490"/>
    </source>
</evidence>
<comment type="subunit">
    <text evidence="3">Homodimer.</text>
</comment>
<feature type="domain" description="HTH dtxR-type" evidence="15">
    <location>
        <begin position="20"/>
        <end position="81"/>
    </location>
</feature>
<dbReference type="Proteomes" id="UP001155241">
    <property type="component" value="Unassembled WGS sequence"/>
</dbReference>
<keyword evidence="6" id="KW-0678">Repressor</keyword>
<evidence type="ECO:0000256" key="10">
    <source>
        <dbReference type="ARBA" id="ARBA00023163"/>
    </source>
</evidence>
<comment type="function">
    <text evidence="12">In the presence of manganese, represses expression of mntH and mntS. Up-regulates expression of mntP.</text>
</comment>
<dbReference type="Pfam" id="PF02742">
    <property type="entry name" value="Fe_dep_repr_C"/>
    <property type="match status" value="1"/>
</dbReference>
<keyword evidence="5" id="KW-0963">Cytoplasm</keyword>
<dbReference type="SMART" id="SM00529">
    <property type="entry name" value="HTH_DTXR"/>
    <property type="match status" value="1"/>
</dbReference>
<reference evidence="16" key="1">
    <citation type="submission" date="2022-06" db="EMBL/GenBank/DDBJ databases">
        <title>Aeoliella straminimaris, a novel planctomycete from sediments.</title>
        <authorList>
            <person name="Vitorino I.R."/>
            <person name="Lage O.M."/>
        </authorList>
    </citation>
    <scope>NUCLEOTIDE SEQUENCE</scope>
    <source>
        <strain evidence="16">ICT_H6.2</strain>
    </source>
</reference>
<protein>
    <recommendedName>
        <fullName evidence="4">Transcriptional regulator MntR</fullName>
    </recommendedName>
    <alternativeName>
        <fullName evidence="13">Manganese transport regulator</fullName>
    </alternativeName>
</protein>
<keyword evidence="10" id="KW-0804">Transcription</keyword>
<dbReference type="SUPFAM" id="SSF46785">
    <property type="entry name" value="Winged helix' DNA-binding domain"/>
    <property type="match status" value="1"/>
</dbReference>
<evidence type="ECO:0000256" key="8">
    <source>
        <dbReference type="ARBA" id="ARBA00023125"/>
    </source>
</evidence>
<dbReference type="PANTHER" id="PTHR33238">
    <property type="entry name" value="IRON (METAL) DEPENDENT REPRESSOR, DTXR FAMILY"/>
    <property type="match status" value="1"/>
</dbReference>
<organism evidence="16 17">
    <name type="scientific">Aeoliella straminimaris</name>
    <dbReference type="NCBI Taxonomy" id="2954799"/>
    <lineage>
        <taxon>Bacteria</taxon>
        <taxon>Pseudomonadati</taxon>
        <taxon>Planctomycetota</taxon>
        <taxon>Planctomycetia</taxon>
        <taxon>Pirellulales</taxon>
        <taxon>Lacipirellulaceae</taxon>
        <taxon>Aeoliella</taxon>
    </lineage>
</organism>
<evidence type="ECO:0000313" key="16">
    <source>
        <dbReference type="EMBL" id="MCO6046560.1"/>
    </source>
</evidence>
<evidence type="ECO:0000256" key="1">
    <source>
        <dbReference type="ARBA" id="ARBA00004496"/>
    </source>
</evidence>
<dbReference type="InterPro" id="IPR022689">
    <property type="entry name" value="Iron_dep_repressor"/>
</dbReference>
<evidence type="ECO:0000256" key="12">
    <source>
        <dbReference type="ARBA" id="ARBA00025185"/>
    </source>
</evidence>
<dbReference type="Gene3D" id="1.10.10.10">
    <property type="entry name" value="Winged helix-like DNA-binding domain superfamily/Winged helix DNA-binding domain"/>
    <property type="match status" value="1"/>
</dbReference>
<dbReference type="GO" id="GO:0005737">
    <property type="term" value="C:cytoplasm"/>
    <property type="evidence" value="ECO:0007669"/>
    <property type="project" value="UniProtKB-SubCell"/>
</dbReference>
<dbReference type="GO" id="GO:0003700">
    <property type="term" value="F:DNA-binding transcription factor activity"/>
    <property type="evidence" value="ECO:0007669"/>
    <property type="project" value="InterPro"/>
</dbReference>
<comment type="caution">
    <text evidence="16">The sequence shown here is derived from an EMBL/GenBank/DDBJ whole genome shotgun (WGS) entry which is preliminary data.</text>
</comment>
<evidence type="ECO:0000256" key="13">
    <source>
        <dbReference type="ARBA" id="ARBA00032593"/>
    </source>
</evidence>
<evidence type="ECO:0000256" key="9">
    <source>
        <dbReference type="ARBA" id="ARBA00023159"/>
    </source>
</evidence>
<feature type="region of interest" description="Disordered" evidence="14">
    <location>
        <begin position="1"/>
        <end position="21"/>
    </location>
</feature>
<dbReference type="InterPro" id="IPR050536">
    <property type="entry name" value="DtxR_MntR_Metal-Reg"/>
</dbReference>
<dbReference type="InterPro" id="IPR001367">
    <property type="entry name" value="Fe_dep_repressor"/>
</dbReference>
<dbReference type="Pfam" id="PF01325">
    <property type="entry name" value="Fe_dep_repress"/>
    <property type="match status" value="1"/>
</dbReference>
<dbReference type="PROSITE" id="PS50944">
    <property type="entry name" value="HTH_DTXR"/>
    <property type="match status" value="1"/>
</dbReference>
<gene>
    <name evidence="16" type="primary">mntR</name>
    <name evidence="16" type="ORF">NG895_21900</name>
</gene>
<evidence type="ECO:0000256" key="2">
    <source>
        <dbReference type="ARBA" id="ARBA00007871"/>
    </source>
</evidence>
<evidence type="ECO:0000313" key="17">
    <source>
        <dbReference type="Proteomes" id="UP001155241"/>
    </source>
</evidence>
<dbReference type="GO" id="GO:0003677">
    <property type="term" value="F:DNA binding"/>
    <property type="evidence" value="ECO:0007669"/>
    <property type="project" value="UniProtKB-KW"/>
</dbReference>
<accession>A0A9X2FCR0</accession>
<comment type="similarity">
    <text evidence="2">Belongs to the DtxR/MntR family.</text>
</comment>
<evidence type="ECO:0000256" key="7">
    <source>
        <dbReference type="ARBA" id="ARBA00023015"/>
    </source>
</evidence>
<dbReference type="SUPFAM" id="SSF47979">
    <property type="entry name" value="Iron-dependent repressor protein, dimerization domain"/>
    <property type="match status" value="1"/>
</dbReference>
<dbReference type="NCBIfam" id="NF008273">
    <property type="entry name" value="PRK11050.1"/>
    <property type="match status" value="1"/>
</dbReference>
<evidence type="ECO:0000256" key="4">
    <source>
        <dbReference type="ARBA" id="ARBA00022386"/>
    </source>
</evidence>
<keyword evidence="9" id="KW-0010">Activator</keyword>
<dbReference type="InterPro" id="IPR036421">
    <property type="entry name" value="Fe_dep_repressor_sf"/>
</dbReference>
<dbReference type="InterPro" id="IPR036388">
    <property type="entry name" value="WH-like_DNA-bd_sf"/>
</dbReference>
<evidence type="ECO:0000259" key="15">
    <source>
        <dbReference type="PROSITE" id="PS50944"/>
    </source>
</evidence>